<feature type="compositionally biased region" description="Acidic residues" evidence="4">
    <location>
        <begin position="207"/>
        <end position="223"/>
    </location>
</feature>
<dbReference type="InterPro" id="IPR035994">
    <property type="entry name" value="Nucleoside_phosphorylase_sf"/>
</dbReference>
<dbReference type="InterPro" id="IPR027417">
    <property type="entry name" value="P-loop_NTPase"/>
</dbReference>
<dbReference type="PRINTS" id="PR01415">
    <property type="entry name" value="ANKYRIN"/>
</dbReference>
<evidence type="ECO:0000256" key="4">
    <source>
        <dbReference type="SAM" id="MobiDB-lite"/>
    </source>
</evidence>
<keyword evidence="1" id="KW-0677">Repeat</keyword>
<feature type="repeat" description="ANK" evidence="3">
    <location>
        <begin position="1181"/>
        <end position="1213"/>
    </location>
</feature>
<dbReference type="EMBL" id="HG793136">
    <property type="protein sequence ID" value="CRL19713.1"/>
    <property type="molecule type" value="Genomic_DNA"/>
</dbReference>
<dbReference type="PROSITE" id="PS50088">
    <property type="entry name" value="ANK_REPEAT"/>
    <property type="match status" value="13"/>
</dbReference>
<feature type="repeat" description="ANK" evidence="3">
    <location>
        <begin position="1082"/>
        <end position="1114"/>
    </location>
</feature>
<feature type="region of interest" description="Disordered" evidence="4">
    <location>
        <begin position="199"/>
        <end position="226"/>
    </location>
</feature>
<dbReference type="Gene3D" id="3.40.50.300">
    <property type="entry name" value="P-loop containing nucleotide triphosphate hydrolases"/>
    <property type="match status" value="1"/>
</dbReference>
<dbReference type="Proteomes" id="UP000053732">
    <property type="component" value="Unassembled WGS sequence"/>
</dbReference>
<feature type="repeat" description="ANK" evidence="3">
    <location>
        <begin position="1214"/>
        <end position="1246"/>
    </location>
</feature>
<reference evidence="7 8" key="1">
    <citation type="journal article" date="2014" name="Nat. Commun.">
        <title>Multiple recent horizontal transfers of a large genomic region in cheese making fungi.</title>
        <authorList>
            <person name="Cheeseman K."/>
            <person name="Ropars J."/>
            <person name="Renault P."/>
            <person name="Dupont J."/>
            <person name="Gouzy J."/>
            <person name="Branca A."/>
            <person name="Abraham A.L."/>
            <person name="Ceppi M."/>
            <person name="Conseiller E."/>
            <person name="Debuchy R."/>
            <person name="Malagnac F."/>
            <person name="Goarin A."/>
            <person name="Silar P."/>
            <person name="Lacoste S."/>
            <person name="Sallet E."/>
            <person name="Bensimon A."/>
            <person name="Giraud T."/>
            <person name="Brygoo Y."/>
        </authorList>
    </citation>
    <scope>NUCLEOTIDE SEQUENCE [LARGE SCALE GENOMIC DNA]</scope>
    <source>
        <strain evidence="8">FM 013</strain>
    </source>
</reference>
<dbReference type="GO" id="GO:0009116">
    <property type="term" value="P:nucleoside metabolic process"/>
    <property type="evidence" value="ECO:0007669"/>
    <property type="project" value="InterPro"/>
</dbReference>
<dbReference type="InterPro" id="IPR036770">
    <property type="entry name" value="Ankyrin_rpt-contain_sf"/>
</dbReference>
<dbReference type="InterPro" id="IPR056884">
    <property type="entry name" value="NPHP3-like_N"/>
</dbReference>
<dbReference type="InterPro" id="IPR054471">
    <property type="entry name" value="GPIID_WHD"/>
</dbReference>
<dbReference type="Gene3D" id="1.25.40.20">
    <property type="entry name" value="Ankyrin repeat-containing domain"/>
    <property type="match status" value="5"/>
</dbReference>
<evidence type="ECO:0000313" key="8">
    <source>
        <dbReference type="Proteomes" id="UP000053732"/>
    </source>
</evidence>
<feature type="repeat" description="ANK" evidence="3">
    <location>
        <begin position="951"/>
        <end position="983"/>
    </location>
</feature>
<name>A0A0G4P091_PENC3</name>
<accession>A0A0G4P091</accession>
<dbReference type="PROSITE" id="PS50297">
    <property type="entry name" value="ANK_REP_REGION"/>
    <property type="match status" value="12"/>
</dbReference>
<dbReference type="SMART" id="SM00248">
    <property type="entry name" value="ANK"/>
    <property type="match status" value="14"/>
</dbReference>
<feature type="repeat" description="ANK" evidence="3">
    <location>
        <begin position="852"/>
        <end position="884"/>
    </location>
</feature>
<dbReference type="PANTHER" id="PTHR24198">
    <property type="entry name" value="ANKYRIN REPEAT AND PROTEIN KINASE DOMAIN-CONTAINING PROTEIN"/>
    <property type="match status" value="1"/>
</dbReference>
<dbReference type="Pfam" id="PF22939">
    <property type="entry name" value="WHD_GPIID"/>
    <property type="match status" value="1"/>
</dbReference>
<feature type="repeat" description="ANK" evidence="3">
    <location>
        <begin position="918"/>
        <end position="950"/>
    </location>
</feature>
<feature type="repeat" description="ANK" evidence="3">
    <location>
        <begin position="1017"/>
        <end position="1049"/>
    </location>
</feature>
<evidence type="ECO:0000256" key="3">
    <source>
        <dbReference type="PROSITE-ProRule" id="PRU00023"/>
    </source>
</evidence>
<dbReference type="SUPFAM" id="SSF48403">
    <property type="entry name" value="Ankyrin repeat"/>
    <property type="match status" value="2"/>
</dbReference>
<evidence type="ECO:0000256" key="1">
    <source>
        <dbReference type="ARBA" id="ARBA00022737"/>
    </source>
</evidence>
<feature type="domain" description="Nephrocystin 3-like N-terminal" evidence="6">
    <location>
        <begin position="395"/>
        <end position="560"/>
    </location>
</feature>
<dbReference type="SUPFAM" id="SSF52540">
    <property type="entry name" value="P-loop containing nucleoside triphosphate hydrolases"/>
    <property type="match status" value="1"/>
</dbReference>
<feature type="repeat" description="ANK" evidence="3">
    <location>
        <begin position="1148"/>
        <end position="1180"/>
    </location>
</feature>
<gene>
    <name evidence="7" type="ORF">PCAMFM013_S003g000504</name>
</gene>
<feature type="domain" description="GPI inositol-deacylase winged helix" evidence="5">
    <location>
        <begin position="680"/>
        <end position="756"/>
    </location>
</feature>
<dbReference type="InterPro" id="IPR002110">
    <property type="entry name" value="Ankyrin_rpt"/>
</dbReference>
<proteinExistence type="predicted"/>
<dbReference type="Pfam" id="PF00023">
    <property type="entry name" value="Ank"/>
    <property type="match status" value="1"/>
</dbReference>
<organism evidence="7 8">
    <name type="scientific">Penicillium camemberti (strain FM 013)</name>
    <dbReference type="NCBI Taxonomy" id="1429867"/>
    <lineage>
        <taxon>Eukaryota</taxon>
        <taxon>Fungi</taxon>
        <taxon>Dikarya</taxon>
        <taxon>Ascomycota</taxon>
        <taxon>Pezizomycotina</taxon>
        <taxon>Eurotiomycetes</taxon>
        <taxon>Eurotiomycetidae</taxon>
        <taxon>Eurotiales</taxon>
        <taxon>Aspergillaceae</taxon>
        <taxon>Penicillium</taxon>
    </lineage>
</organism>
<evidence type="ECO:0000256" key="2">
    <source>
        <dbReference type="ARBA" id="ARBA00023043"/>
    </source>
</evidence>
<dbReference type="GO" id="GO:0003824">
    <property type="term" value="F:catalytic activity"/>
    <property type="evidence" value="ECO:0007669"/>
    <property type="project" value="InterPro"/>
</dbReference>
<feature type="repeat" description="ANK" evidence="3">
    <location>
        <begin position="1247"/>
        <end position="1279"/>
    </location>
</feature>
<protein>
    <submittedName>
        <fullName evidence="7">Nucleoside phosphorylase</fullName>
    </submittedName>
</protein>
<feature type="repeat" description="ANK" evidence="3">
    <location>
        <begin position="1049"/>
        <end position="1081"/>
    </location>
</feature>
<dbReference type="STRING" id="1429867.A0A0G4P091"/>
<dbReference type="PANTHER" id="PTHR24198:SF165">
    <property type="entry name" value="ANKYRIN REPEAT-CONTAINING PROTEIN-RELATED"/>
    <property type="match status" value="1"/>
</dbReference>
<feature type="repeat" description="ANK" evidence="3">
    <location>
        <begin position="984"/>
        <end position="1016"/>
    </location>
</feature>
<dbReference type="SUPFAM" id="SSF53167">
    <property type="entry name" value="Purine and uridine phosphorylases"/>
    <property type="match status" value="1"/>
</dbReference>
<dbReference type="Gene3D" id="3.40.50.1580">
    <property type="entry name" value="Nucleoside phosphorylase domain"/>
    <property type="match status" value="1"/>
</dbReference>
<sequence length="1316" mass="146161">MASKALAHTDYTVGWVCALPKEFIAAVAMLDERHNDLPRQPNDHNAYTLGRIGLHNIVMACLPKGEIGTNNAATVATRMTSTFPSIKFGLMVGIGGGVPKSVRLGDVVVSTPEGKFGGVVQWDFGKAQQGGTFERTGSLNRPPVELLAALTKVEREHEMIGSRIPQYLKDLETNWPKLAVKYTRSASLKDVLFRADCEHVETPNTEEGQEEYDEDEDEEEDEEEKRSCIHCDQTKFVRRKPRDMRIHYGLIASGNRVVKDAQFRDEVNKNLGGKVLCFEMEAAGLMNDFPCLVIRGICDYADAHKNKEWQEHAAAVAAAFSKELLMFVPTQEVEQMPAIKQIKEQLEGVSNAVDEIRTHQRDHQRDQEYQAILDWLTPVNYATQQNDFMTQKQEGTNEWLLKSSEFQNWLAHTNQTLFCPGIPGAGKTIVTATVIHHLHAKFRDDSSVGIAYLYCTFKQRQQQAPVHLMTNVLKQLAMGQPTVPQALKDLYYRHKDSQAHPELGEIRSTLHDVAATYSRTFIIIDALDECQIVQNGLDVFIREILNFQAVVKANIFATSRFIQHIESKFQKATRLEIRANETDVELYLQGKLQDCQSLSSQNVSLRERIKHAIAKAVDGMFLLARLYVDSLACKTTAKGIKQTLQRLEASSQARDEDTMARALDNAYEQAMERIQGQVPEHQKLATQVLSWISCARRRLTLAELQHALGIEQNTSELDEDAIPNLGLIVSTCTGLVVVDTESDVVRLVHHTTQEYFQRTWQRWFPNAQIEITKACATYLSFEAFKTGATDRLEDNVPSNDFYAYAAVNWGYHAVHSLDGEILTLTLLEDTALVSACGNAIYTMDSTLGPRREHIPALHLAAYFGLSKSASILLDKGADVDSWTFNRRTPLWFATMYGHASVVKVLLENNANIERPDRYGKTPLYIAAEEGHDAVVSMLLDNNANVESSDRHQKTPLHIAAEKGHEAVVRILLDNNANVKSPDRYRKTPLFLAAIHGYKGVARMMLDNDANIESTDGISMTPLHHAASNGHEAVVKLLLDNGAKVESDHTGRTPLHHAASNGHEGVARILLDNDANVEAPDYSGRTPLYIAAEEGYEAVVRLLLDNDANIEAADEGGQTPLVMAVIKGSEAVVRIMLNSNADIECPDYYGRTPLYIAAEEGHEAVMRLLLDNNANVEVSDPYGRTPLHHAVIRGYEGVVAVLLDNGANIESLDPYGRSLLYIAAEEGHEAVVRLLLDNNANVEVSDPYGRTPLYHAASNGHEGVVGLLLDNGANIESVDQGGQTALSLAIRHKNQKVVDLLLKRKTLSGNIRCPPVV</sequence>
<evidence type="ECO:0000259" key="6">
    <source>
        <dbReference type="Pfam" id="PF24883"/>
    </source>
</evidence>
<feature type="repeat" description="ANK" evidence="3">
    <location>
        <begin position="1115"/>
        <end position="1147"/>
    </location>
</feature>
<evidence type="ECO:0000259" key="5">
    <source>
        <dbReference type="Pfam" id="PF22939"/>
    </source>
</evidence>
<evidence type="ECO:0000313" key="7">
    <source>
        <dbReference type="EMBL" id="CRL19713.1"/>
    </source>
</evidence>
<keyword evidence="8" id="KW-1185">Reference proteome</keyword>
<dbReference type="Pfam" id="PF24883">
    <property type="entry name" value="NPHP3_N"/>
    <property type="match status" value="1"/>
</dbReference>
<keyword evidence="2 3" id="KW-0040">ANK repeat</keyword>
<dbReference type="Pfam" id="PF12796">
    <property type="entry name" value="Ank_2"/>
    <property type="match status" value="5"/>
</dbReference>
<feature type="repeat" description="ANK" evidence="3">
    <location>
        <begin position="885"/>
        <end position="917"/>
    </location>
</feature>